<comment type="caution">
    <text evidence="1">The sequence shown here is derived from an EMBL/GenBank/DDBJ whole genome shotgun (WGS) entry which is preliminary data.</text>
</comment>
<accession>A0A918VG13</accession>
<reference evidence="1" key="1">
    <citation type="journal article" date="2014" name="Int. J. Syst. Evol. Microbiol.">
        <title>Complete genome sequence of Corynebacterium casei LMG S-19264T (=DSM 44701T), isolated from a smear-ripened cheese.</title>
        <authorList>
            <consortium name="US DOE Joint Genome Institute (JGI-PGF)"/>
            <person name="Walter F."/>
            <person name="Albersmeier A."/>
            <person name="Kalinowski J."/>
            <person name="Ruckert C."/>
        </authorList>
    </citation>
    <scope>NUCLEOTIDE SEQUENCE</scope>
    <source>
        <strain evidence="1">KCTC 12710</strain>
    </source>
</reference>
<protein>
    <submittedName>
        <fullName evidence="1">Uncharacterized protein</fullName>
    </submittedName>
</protein>
<dbReference type="EMBL" id="BMWZ01000027">
    <property type="protein sequence ID" value="GGZ95138.1"/>
    <property type="molecule type" value="Genomic_DNA"/>
</dbReference>
<sequence>MKNPISILFFFLITIFSYSQQIIKEYGNNEYIDSLDTELLKKVSNKLNLEYKDIYEDKSFSIKYNEKITFFTIRYITKRFETENYYTTKFLFVSNKGKLISQIDNDNLSYSDDEVMQPSKTRILKKLIPLNNTTNGIGLTNEFSSPSCVSLYSKNLLTILILKKNKIEKILTDYPIRETQGDSNCNGSFKIEFIESTLYVEEKKSNELSNLKVIQKHDYEEFIEEDLKKNIKEFNLKKNETESYILKFNGEKYKFNSNNKLLFLKYE</sequence>
<evidence type="ECO:0000313" key="2">
    <source>
        <dbReference type="Proteomes" id="UP000636004"/>
    </source>
</evidence>
<proteinExistence type="predicted"/>
<evidence type="ECO:0000313" key="1">
    <source>
        <dbReference type="EMBL" id="GGZ95138.1"/>
    </source>
</evidence>
<dbReference type="AlphaFoldDB" id="A0A918VG13"/>
<keyword evidence="2" id="KW-1185">Reference proteome</keyword>
<reference evidence="1" key="2">
    <citation type="submission" date="2020-09" db="EMBL/GenBank/DDBJ databases">
        <authorList>
            <person name="Sun Q."/>
            <person name="Kim S."/>
        </authorList>
    </citation>
    <scope>NUCLEOTIDE SEQUENCE</scope>
    <source>
        <strain evidence="1">KCTC 12710</strain>
    </source>
</reference>
<dbReference type="Proteomes" id="UP000636004">
    <property type="component" value="Unassembled WGS sequence"/>
</dbReference>
<name>A0A918VG13_9FLAO</name>
<dbReference type="RefSeq" id="WP_189362888.1">
    <property type="nucleotide sequence ID" value="NZ_BMWZ01000027.1"/>
</dbReference>
<organism evidence="1 2">
    <name type="scientific">Algibacter mikhailovii</name>
    <dbReference type="NCBI Taxonomy" id="425498"/>
    <lineage>
        <taxon>Bacteria</taxon>
        <taxon>Pseudomonadati</taxon>
        <taxon>Bacteroidota</taxon>
        <taxon>Flavobacteriia</taxon>
        <taxon>Flavobacteriales</taxon>
        <taxon>Flavobacteriaceae</taxon>
        <taxon>Algibacter</taxon>
    </lineage>
</organism>
<gene>
    <name evidence="1" type="ORF">GCM10007028_36520</name>
</gene>